<dbReference type="EMBL" id="CAKLBY020000014">
    <property type="protein sequence ID" value="CAK7897610.1"/>
    <property type="molecule type" value="Genomic_DNA"/>
</dbReference>
<gene>
    <name evidence="2" type="ORF">PM001_LOCUS11953</name>
    <name evidence="1" type="ORF">PM001_LOCUS1476</name>
</gene>
<evidence type="ECO:0000313" key="3">
    <source>
        <dbReference type="Proteomes" id="UP001162060"/>
    </source>
</evidence>
<proteinExistence type="predicted"/>
<reference evidence="1" key="1">
    <citation type="submission" date="2024-01" db="EMBL/GenBank/DDBJ databases">
        <authorList>
            <person name="Webb A."/>
        </authorList>
    </citation>
    <scope>NUCLEOTIDE SEQUENCE</scope>
    <source>
        <strain evidence="1">Pm1</strain>
    </source>
</reference>
<dbReference type="EMBL" id="CAKLBY020000101">
    <property type="protein sequence ID" value="CAK7926803.1"/>
    <property type="molecule type" value="Genomic_DNA"/>
</dbReference>
<sequence length="116" mass="13480">MEFARIPVSLDALPAAHKWYHKITSTEPTHLGHQISNEIVVTMWVFKEIVRTLVGRQKWADASNPRLWSQVVQTGSSEVSDITTVKKHPRLKTLCLIRKFFRWKRSSRFEPVALRA</sequence>
<accession>A0AAV1T1I1</accession>
<comment type="caution">
    <text evidence="1">The sequence shown here is derived from an EMBL/GenBank/DDBJ whole genome shotgun (WGS) entry which is preliminary data.</text>
</comment>
<dbReference type="AlphaFoldDB" id="A0AAV1T1I1"/>
<name>A0AAV1T1I1_9STRA</name>
<dbReference type="Proteomes" id="UP001162060">
    <property type="component" value="Unassembled WGS sequence"/>
</dbReference>
<evidence type="ECO:0000313" key="1">
    <source>
        <dbReference type="EMBL" id="CAK7897610.1"/>
    </source>
</evidence>
<organism evidence="1 3">
    <name type="scientific">Peronospora matthiolae</name>
    <dbReference type="NCBI Taxonomy" id="2874970"/>
    <lineage>
        <taxon>Eukaryota</taxon>
        <taxon>Sar</taxon>
        <taxon>Stramenopiles</taxon>
        <taxon>Oomycota</taxon>
        <taxon>Peronosporomycetes</taxon>
        <taxon>Peronosporales</taxon>
        <taxon>Peronosporaceae</taxon>
        <taxon>Peronospora</taxon>
    </lineage>
</organism>
<evidence type="ECO:0000313" key="2">
    <source>
        <dbReference type="EMBL" id="CAK7926803.1"/>
    </source>
</evidence>
<protein>
    <submittedName>
        <fullName evidence="1">Uncharacterized protein</fullName>
    </submittedName>
</protein>